<keyword evidence="4" id="KW-1185">Reference proteome</keyword>
<comment type="caution">
    <text evidence="3">The sequence shown here is derived from an EMBL/GenBank/DDBJ whole genome shotgun (WGS) entry which is preliminary data.</text>
</comment>
<protein>
    <recommendedName>
        <fullName evidence="2">Carboxylesterase type B domain-containing protein</fullName>
    </recommendedName>
</protein>
<dbReference type="PANTHER" id="PTHR11559">
    <property type="entry name" value="CARBOXYLESTERASE"/>
    <property type="match status" value="1"/>
</dbReference>
<reference evidence="3 4" key="1">
    <citation type="submission" date="2024-09" db="EMBL/GenBank/DDBJ databases">
        <title>Rethinking Asexuality: The Enigmatic Case of Functional Sexual Genes in Lepraria (Stereocaulaceae).</title>
        <authorList>
            <person name="Doellman M."/>
            <person name="Sun Y."/>
            <person name="Barcenas-Pena A."/>
            <person name="Lumbsch H.T."/>
            <person name="Grewe F."/>
        </authorList>
    </citation>
    <scope>NUCLEOTIDE SEQUENCE [LARGE SCALE GENOMIC DNA]</scope>
    <source>
        <strain evidence="3 4">Mercado 3170</strain>
    </source>
</reference>
<name>A0ABR4A7D3_9LECA</name>
<feature type="domain" description="Carboxylesterase type B" evidence="2">
    <location>
        <begin position="92"/>
        <end position="221"/>
    </location>
</feature>
<evidence type="ECO:0000313" key="4">
    <source>
        <dbReference type="Proteomes" id="UP001590950"/>
    </source>
</evidence>
<dbReference type="InterPro" id="IPR002018">
    <property type="entry name" value="CarbesteraseB"/>
</dbReference>
<evidence type="ECO:0000256" key="1">
    <source>
        <dbReference type="SAM" id="SignalP"/>
    </source>
</evidence>
<feature type="signal peptide" evidence="1">
    <location>
        <begin position="1"/>
        <end position="17"/>
    </location>
</feature>
<dbReference type="SUPFAM" id="SSF53474">
    <property type="entry name" value="alpha/beta-Hydrolases"/>
    <property type="match status" value="1"/>
</dbReference>
<feature type="chain" id="PRO_5046224472" description="Carboxylesterase type B domain-containing protein" evidence="1">
    <location>
        <begin position="18"/>
        <end position="245"/>
    </location>
</feature>
<gene>
    <name evidence="3" type="ORF">N7G274_007901</name>
</gene>
<dbReference type="InterPro" id="IPR029058">
    <property type="entry name" value="AB_hydrolase_fold"/>
</dbReference>
<keyword evidence="1" id="KW-0732">Signal</keyword>
<evidence type="ECO:0000313" key="3">
    <source>
        <dbReference type="EMBL" id="KAL2039233.1"/>
    </source>
</evidence>
<dbReference type="Gene3D" id="3.40.50.1820">
    <property type="entry name" value="alpha/beta hydrolase"/>
    <property type="match status" value="1"/>
</dbReference>
<dbReference type="Pfam" id="PF00135">
    <property type="entry name" value="COesterase"/>
    <property type="match status" value="1"/>
</dbReference>
<dbReference type="InterPro" id="IPR050309">
    <property type="entry name" value="Type-B_Carboxylest/Lipase"/>
</dbReference>
<accession>A0ABR4A7D3</accession>
<dbReference type="Proteomes" id="UP001590950">
    <property type="component" value="Unassembled WGS sequence"/>
</dbReference>
<sequence>MLTLTLLLVFLPQMINARCKELVLDWGSYSATYDGERQGSCSGYSMTSRHRSQKDVFSYAPSPMSAPQTPVAADPPAPPSPFSCVHVDVQVPCTPNGDLFLVNSKCPKDPVGTLVEDCLFLDFYVPLQVLNGGSQVPVVVWFYAGAHAFGSKHQFDISKIPMYSGKELLTATPDPLIFVAGNYRLSAFGWLAGSYMEREALPNTGLYDQRMILEFVQENVGKVNEIQMQSVHGVNPPVPVLSSTT</sequence>
<organism evidence="3 4">
    <name type="scientific">Stereocaulon virgatum</name>
    <dbReference type="NCBI Taxonomy" id="373712"/>
    <lineage>
        <taxon>Eukaryota</taxon>
        <taxon>Fungi</taxon>
        <taxon>Dikarya</taxon>
        <taxon>Ascomycota</taxon>
        <taxon>Pezizomycotina</taxon>
        <taxon>Lecanoromycetes</taxon>
        <taxon>OSLEUM clade</taxon>
        <taxon>Lecanoromycetidae</taxon>
        <taxon>Lecanorales</taxon>
        <taxon>Lecanorineae</taxon>
        <taxon>Stereocaulaceae</taxon>
        <taxon>Stereocaulon</taxon>
    </lineage>
</organism>
<dbReference type="EMBL" id="JBEFKJ010000026">
    <property type="protein sequence ID" value="KAL2039233.1"/>
    <property type="molecule type" value="Genomic_DNA"/>
</dbReference>
<proteinExistence type="predicted"/>
<evidence type="ECO:0000259" key="2">
    <source>
        <dbReference type="Pfam" id="PF00135"/>
    </source>
</evidence>